<evidence type="ECO:0000256" key="1">
    <source>
        <dbReference type="SAM" id="MobiDB-lite"/>
    </source>
</evidence>
<comment type="caution">
    <text evidence="2">The sequence shown here is derived from an EMBL/GenBank/DDBJ whole genome shotgun (WGS) entry which is preliminary data.</text>
</comment>
<evidence type="ECO:0000313" key="3">
    <source>
        <dbReference type="Proteomes" id="UP000620124"/>
    </source>
</evidence>
<accession>A0A8H7DEL2</accession>
<dbReference type="InterPro" id="IPR011009">
    <property type="entry name" value="Kinase-like_dom_sf"/>
</dbReference>
<evidence type="ECO:0000313" key="2">
    <source>
        <dbReference type="EMBL" id="KAF7371530.1"/>
    </source>
</evidence>
<dbReference type="AlphaFoldDB" id="A0A8H7DEL2"/>
<dbReference type="Gene3D" id="1.10.510.10">
    <property type="entry name" value="Transferase(Phosphotransferase) domain 1"/>
    <property type="match status" value="1"/>
</dbReference>
<dbReference type="OrthoDB" id="4062651at2759"/>
<evidence type="ECO:0008006" key="4">
    <source>
        <dbReference type="Google" id="ProtNLM"/>
    </source>
</evidence>
<dbReference type="EMBL" id="JACAZI010000001">
    <property type="protein sequence ID" value="KAF7371530.1"/>
    <property type="molecule type" value="Genomic_DNA"/>
</dbReference>
<proteinExistence type="predicted"/>
<feature type="compositionally biased region" description="Polar residues" evidence="1">
    <location>
        <begin position="169"/>
        <end position="183"/>
    </location>
</feature>
<reference evidence="2" key="1">
    <citation type="submission" date="2020-05" db="EMBL/GenBank/DDBJ databases">
        <title>Mycena genomes resolve the evolution of fungal bioluminescence.</title>
        <authorList>
            <person name="Tsai I.J."/>
        </authorList>
    </citation>
    <scope>NUCLEOTIDE SEQUENCE</scope>
    <source>
        <strain evidence="2">CCC161011</strain>
    </source>
</reference>
<protein>
    <recommendedName>
        <fullName evidence="4">Protein kinase domain-containing protein</fullName>
    </recommendedName>
</protein>
<organism evidence="2 3">
    <name type="scientific">Mycena venus</name>
    <dbReference type="NCBI Taxonomy" id="2733690"/>
    <lineage>
        <taxon>Eukaryota</taxon>
        <taxon>Fungi</taxon>
        <taxon>Dikarya</taxon>
        <taxon>Basidiomycota</taxon>
        <taxon>Agaricomycotina</taxon>
        <taxon>Agaricomycetes</taxon>
        <taxon>Agaricomycetidae</taxon>
        <taxon>Agaricales</taxon>
        <taxon>Marasmiineae</taxon>
        <taxon>Mycenaceae</taxon>
        <taxon>Mycena</taxon>
    </lineage>
</organism>
<name>A0A8H7DEL2_9AGAR</name>
<feature type="region of interest" description="Disordered" evidence="1">
    <location>
        <begin position="169"/>
        <end position="189"/>
    </location>
</feature>
<sequence>MGIESKVISPHVITETLARHTVSPMNLFIVDFLDPGAEPIKVTVQEGDDLTDLKEKILAQWGSRGLGLAPGDLRLWKPNQRIPLTHGTWANTLQGSGHKLEPIATVLVLTDDVLELGPRTTSKPGVVNVIAQVLPPRQRDVASPPPNADQSEERDTIGTMNARYRNLIQNARGSKSPSQSAKSANYRDVQRGDYPIYDGRYNPAHDISTMAPPIQLYNPAFARFINDAANPALEIPDNVVLATADLMSKASAIYEDENTRKIRIRPALKNAISYGITQMISDDRTTPDGVIMWTMSGTDGSLNEAVALLIEEEKRELGEGGCDASTQASFSMLKYWVQSNNDAVRGRCCCPTFLIAFAGPWLAVLGAVLTDKCIVQRLTDFMWMGNGAVLNDGTCRRIARVLYSLTRSLGHLREYYVALTPTNDPDPSRFFPYTKSFLSSGMPVHFEYVEALERDSGCVTFLCRTVEDTPRTVVAWPPELLYCGSVDHSHDAPSYQPLKMIVMEYIDGKTAAQLQNNLPEDFAAQLSEIISVLHTGGYVFGDLRLPNIMVAKKQVKLIDFDWAGKVGLAKYPIHLARNISWPMGVMALGQIEKAHDLEMLRDLITTTVA</sequence>
<keyword evidence="3" id="KW-1185">Reference proteome</keyword>
<feature type="region of interest" description="Disordered" evidence="1">
    <location>
        <begin position="137"/>
        <end position="157"/>
    </location>
</feature>
<gene>
    <name evidence="2" type="ORF">MVEN_00007800</name>
</gene>
<dbReference type="Proteomes" id="UP000620124">
    <property type="component" value="Unassembled WGS sequence"/>
</dbReference>
<dbReference type="SUPFAM" id="SSF56112">
    <property type="entry name" value="Protein kinase-like (PK-like)"/>
    <property type="match status" value="1"/>
</dbReference>